<organism evidence="8 9">
    <name type="scientific">Trichoplusia ni</name>
    <name type="common">Cabbage looper</name>
    <dbReference type="NCBI Taxonomy" id="7111"/>
    <lineage>
        <taxon>Eukaryota</taxon>
        <taxon>Metazoa</taxon>
        <taxon>Ecdysozoa</taxon>
        <taxon>Arthropoda</taxon>
        <taxon>Hexapoda</taxon>
        <taxon>Insecta</taxon>
        <taxon>Pterygota</taxon>
        <taxon>Neoptera</taxon>
        <taxon>Endopterygota</taxon>
        <taxon>Lepidoptera</taxon>
        <taxon>Glossata</taxon>
        <taxon>Ditrysia</taxon>
        <taxon>Noctuoidea</taxon>
        <taxon>Noctuidae</taxon>
        <taxon>Plusiinae</taxon>
        <taxon>Trichoplusia</taxon>
    </lineage>
</organism>
<dbReference type="InterPro" id="IPR006612">
    <property type="entry name" value="THAP_Znf"/>
</dbReference>
<keyword evidence="3" id="KW-0862">Zinc</keyword>
<dbReference type="RefSeq" id="XP_026746946.1">
    <property type="nucleotide sequence ID" value="XM_026891145.1"/>
</dbReference>
<dbReference type="PANTHER" id="PTHR46927">
    <property type="entry name" value="AGAP005574-PA"/>
    <property type="match status" value="1"/>
</dbReference>
<dbReference type="GeneID" id="113508188"/>
<evidence type="ECO:0000256" key="4">
    <source>
        <dbReference type="ARBA" id="ARBA00023125"/>
    </source>
</evidence>
<dbReference type="KEGG" id="tnl:113508188"/>
<dbReference type="SMART" id="SM00692">
    <property type="entry name" value="DM3"/>
    <property type="match status" value="1"/>
</dbReference>
<dbReference type="OrthoDB" id="6496718at2759"/>
<keyword evidence="2 5" id="KW-0863">Zinc-finger</keyword>
<gene>
    <name evidence="9" type="primary">LOC113508188</name>
</gene>
<dbReference type="SUPFAM" id="SSF57716">
    <property type="entry name" value="Glucocorticoid receptor-like (DNA-binding domain)"/>
    <property type="match status" value="1"/>
</dbReference>
<accession>A0A7E5X3I7</accession>
<dbReference type="PROSITE" id="PS50950">
    <property type="entry name" value="ZF_THAP"/>
    <property type="match status" value="1"/>
</dbReference>
<dbReference type="Proteomes" id="UP000322000">
    <property type="component" value="Unplaced"/>
</dbReference>
<evidence type="ECO:0000256" key="1">
    <source>
        <dbReference type="ARBA" id="ARBA00022723"/>
    </source>
</evidence>
<dbReference type="Gene3D" id="6.20.210.20">
    <property type="entry name" value="THAP domain"/>
    <property type="match status" value="1"/>
</dbReference>
<feature type="non-terminal residue" evidence="9">
    <location>
        <position position="242"/>
    </location>
</feature>
<name>A0A7E5X3I7_TRINI</name>
<dbReference type="GO" id="GO:0008270">
    <property type="term" value="F:zinc ion binding"/>
    <property type="evidence" value="ECO:0007669"/>
    <property type="project" value="UniProtKB-KW"/>
</dbReference>
<keyword evidence="6" id="KW-0175">Coiled coil</keyword>
<keyword evidence="1" id="KW-0479">Metal-binding</keyword>
<evidence type="ECO:0000256" key="2">
    <source>
        <dbReference type="ARBA" id="ARBA00022771"/>
    </source>
</evidence>
<evidence type="ECO:0000259" key="7">
    <source>
        <dbReference type="PROSITE" id="PS50950"/>
    </source>
</evidence>
<proteinExistence type="predicted"/>
<dbReference type="AlphaFoldDB" id="A0A7E5X3I7"/>
<evidence type="ECO:0000313" key="9">
    <source>
        <dbReference type="RefSeq" id="XP_026746946.1"/>
    </source>
</evidence>
<dbReference type="InParanoid" id="A0A7E5X3I7"/>
<feature type="domain" description="THAP-type" evidence="7">
    <location>
        <begin position="1"/>
        <end position="83"/>
    </location>
</feature>
<protein>
    <submittedName>
        <fullName evidence="9">THAP domain-containing protein 3-like</fullName>
    </submittedName>
</protein>
<sequence>MPSCAVKWCGKHSKTSSYKKDGITFHRFPKIPELKEKWMNKINRENWFPTKYSAVCSRHFTPDCFEYLKQRRRLFSSAIPTMFLPILASPYSLTESNTNVPGPSHHNTGQSLSSKTEVHSEVNTIIEDQTLAPCGLLDDSHILRPSHVYESPSSTMNTKVIVDPEIGELSPRKRKMKRQIDHLIYSLNNKKKHVKRLQDKNRVLVKKNANLKEILNTLSQKSYITEENENILSCIGVQNRET</sequence>
<evidence type="ECO:0000256" key="6">
    <source>
        <dbReference type="SAM" id="Coils"/>
    </source>
</evidence>
<evidence type="ECO:0000313" key="8">
    <source>
        <dbReference type="Proteomes" id="UP000322000"/>
    </source>
</evidence>
<evidence type="ECO:0000256" key="5">
    <source>
        <dbReference type="PROSITE-ProRule" id="PRU00309"/>
    </source>
</evidence>
<reference evidence="9" key="1">
    <citation type="submission" date="2025-08" db="UniProtKB">
        <authorList>
            <consortium name="RefSeq"/>
        </authorList>
    </citation>
    <scope>IDENTIFICATION</scope>
</reference>
<dbReference type="GO" id="GO:0003677">
    <property type="term" value="F:DNA binding"/>
    <property type="evidence" value="ECO:0007669"/>
    <property type="project" value="UniProtKB-UniRule"/>
</dbReference>
<keyword evidence="8" id="KW-1185">Reference proteome</keyword>
<dbReference type="Pfam" id="PF05485">
    <property type="entry name" value="THAP"/>
    <property type="match status" value="1"/>
</dbReference>
<evidence type="ECO:0000256" key="3">
    <source>
        <dbReference type="ARBA" id="ARBA00022833"/>
    </source>
</evidence>
<dbReference type="InterPro" id="IPR052224">
    <property type="entry name" value="THAP_domain_protein"/>
</dbReference>
<dbReference type="PANTHER" id="PTHR46927:SF3">
    <property type="entry name" value="THAP-TYPE DOMAIN-CONTAINING PROTEIN"/>
    <property type="match status" value="1"/>
</dbReference>
<feature type="coiled-coil region" evidence="6">
    <location>
        <begin position="187"/>
        <end position="214"/>
    </location>
</feature>
<dbReference type="SMART" id="SM00980">
    <property type="entry name" value="THAP"/>
    <property type="match status" value="1"/>
</dbReference>
<keyword evidence="4 5" id="KW-0238">DNA-binding</keyword>
<dbReference type="InterPro" id="IPR038441">
    <property type="entry name" value="THAP_Znf_sf"/>
</dbReference>